<dbReference type="InterPro" id="IPR012341">
    <property type="entry name" value="6hp_glycosidase-like_sf"/>
</dbReference>
<dbReference type="AlphaFoldDB" id="A0A6V8LIX3"/>
<evidence type="ECO:0000256" key="2">
    <source>
        <dbReference type="ARBA" id="ARBA00023235"/>
    </source>
</evidence>
<dbReference type="SUPFAM" id="SSF48208">
    <property type="entry name" value="Six-hairpin glycosidases"/>
    <property type="match status" value="1"/>
</dbReference>
<keyword evidence="2" id="KW-0413">Isomerase</keyword>
<evidence type="ECO:0000256" key="3">
    <source>
        <dbReference type="SAM" id="MobiDB-lite"/>
    </source>
</evidence>
<evidence type="ECO:0000256" key="1">
    <source>
        <dbReference type="ARBA" id="ARBA00008558"/>
    </source>
</evidence>
<dbReference type="Gene3D" id="1.50.10.10">
    <property type="match status" value="1"/>
</dbReference>
<feature type="region of interest" description="Disordered" evidence="3">
    <location>
        <begin position="35"/>
        <end position="58"/>
    </location>
</feature>
<evidence type="ECO:0008006" key="6">
    <source>
        <dbReference type="Google" id="ProtNLM"/>
    </source>
</evidence>
<dbReference type="Pfam" id="PF07221">
    <property type="entry name" value="GlcNAc_2-epim"/>
    <property type="match status" value="1"/>
</dbReference>
<dbReference type="Proteomes" id="UP000482960">
    <property type="component" value="Unassembled WGS sequence"/>
</dbReference>
<keyword evidence="5" id="KW-1185">Reference proteome</keyword>
<dbReference type="GO" id="GO:0016853">
    <property type="term" value="F:isomerase activity"/>
    <property type="evidence" value="ECO:0007669"/>
    <property type="project" value="UniProtKB-KW"/>
</dbReference>
<comment type="similarity">
    <text evidence="1">Belongs to the N-acylglucosamine 2-epimerase family.</text>
</comment>
<sequence>MSVDVESSSFTIACRSGDVVEVFVGPTTTFEVLSNVDGVSRDRTPGPAPDPDGGDPVRDSIRRYVAVDNLVFVRGIHQEHQGRGRYDGRIVYLLQSSPGGAYVFEEPTWWLTQISRLADRWLDQLFDARRDYSLEDFAKFYRTNLNIVGRPTDDTVQECATLSRLIYGLSSAYLLTGAERYFLAARAAVAYQRQAFRTLSSDGRHCFWAHGRRATADGERLLMASEFPDDAGAIPLYEQIYALAGLGQYYRITGDWEVLADIRRTLNTFRDFYRDDEAARERGLPGYGGYFSHLDDVTFRPDSAALGPNQSRKNWNSIGDHLPAYLVNLVLAVEPLPRGEARSAFERLQNDAIELLDETVALIVEKFPDDHSDYVNERFHADWTPDHEYGWQQNRAIVGHNLKIAWNLTRCMFYLQGREQRLHDRGQHAEADQQKQMAARCLHLARRLADRMAEAAVDPVRGGVFDAVERMPDNGMPIQFAWGVTKDFWQQEQGILAYLLLYGATRDERYLNLARECMAFWNLFFLDRDRQGIFFRTTESGLPVLQGVYGQKGSHSVAGYHSFELNYLAHLYVRAFVEPDDQHRRFCLYFRVQGDGEQRTINVLPDFMPPNRVEILRVSANGVDRTEDLKPANADDFQISIDGVKPNPKDGSVSLVVEFSVH</sequence>
<proteinExistence type="inferred from homology"/>
<comment type="caution">
    <text evidence="4">The sequence shown here is derived from an EMBL/GenBank/DDBJ whole genome shotgun (WGS) entry which is preliminary data.</text>
</comment>
<organism evidence="4 5">
    <name type="scientific">Phytohabitans rumicis</name>
    <dbReference type="NCBI Taxonomy" id="1076125"/>
    <lineage>
        <taxon>Bacteria</taxon>
        <taxon>Bacillati</taxon>
        <taxon>Actinomycetota</taxon>
        <taxon>Actinomycetes</taxon>
        <taxon>Micromonosporales</taxon>
        <taxon>Micromonosporaceae</taxon>
    </lineage>
</organism>
<protein>
    <recommendedName>
        <fullName evidence="6">N-acyl-D-glucosamine 2-epimerase</fullName>
    </recommendedName>
</protein>
<dbReference type="GO" id="GO:0005975">
    <property type="term" value="P:carbohydrate metabolic process"/>
    <property type="evidence" value="ECO:0007669"/>
    <property type="project" value="InterPro"/>
</dbReference>
<evidence type="ECO:0000313" key="5">
    <source>
        <dbReference type="Proteomes" id="UP000482960"/>
    </source>
</evidence>
<dbReference type="InterPro" id="IPR008928">
    <property type="entry name" value="6-hairpin_glycosidase_sf"/>
</dbReference>
<evidence type="ECO:0000313" key="4">
    <source>
        <dbReference type="EMBL" id="GFJ94007.1"/>
    </source>
</evidence>
<reference evidence="4 5" key="2">
    <citation type="submission" date="2020-03" db="EMBL/GenBank/DDBJ databases">
        <authorList>
            <person name="Ichikawa N."/>
            <person name="Kimura A."/>
            <person name="Kitahashi Y."/>
            <person name="Uohara A."/>
        </authorList>
    </citation>
    <scope>NUCLEOTIDE SEQUENCE [LARGE SCALE GENOMIC DNA]</scope>
    <source>
        <strain evidence="4 5">NBRC 108638</strain>
    </source>
</reference>
<reference evidence="4 5" key="1">
    <citation type="submission" date="2020-03" db="EMBL/GenBank/DDBJ databases">
        <title>Whole genome shotgun sequence of Phytohabitans rumicis NBRC 108638.</title>
        <authorList>
            <person name="Komaki H."/>
            <person name="Tamura T."/>
        </authorList>
    </citation>
    <scope>NUCLEOTIDE SEQUENCE [LARGE SCALE GENOMIC DNA]</scope>
    <source>
        <strain evidence="4 5">NBRC 108638</strain>
    </source>
</reference>
<gene>
    <name evidence="4" type="ORF">Prum_076490</name>
</gene>
<name>A0A6V8LIX3_9ACTN</name>
<accession>A0A6V8LIX3</accession>
<dbReference type="EMBL" id="BLPG01000001">
    <property type="protein sequence ID" value="GFJ94007.1"/>
    <property type="molecule type" value="Genomic_DNA"/>
</dbReference>
<dbReference type="InterPro" id="IPR010819">
    <property type="entry name" value="AGE/CE"/>
</dbReference>